<organism evidence="2 3">
    <name type="scientific">Clydaea vesicula</name>
    <dbReference type="NCBI Taxonomy" id="447962"/>
    <lineage>
        <taxon>Eukaryota</taxon>
        <taxon>Fungi</taxon>
        <taxon>Fungi incertae sedis</taxon>
        <taxon>Chytridiomycota</taxon>
        <taxon>Chytridiomycota incertae sedis</taxon>
        <taxon>Chytridiomycetes</taxon>
        <taxon>Lobulomycetales</taxon>
        <taxon>Lobulomycetaceae</taxon>
        <taxon>Clydaea</taxon>
    </lineage>
</organism>
<dbReference type="PANTHER" id="PTHR11993:SF10">
    <property type="entry name" value="NADH DEHYDROGENASE [UBIQUINONE] IRON-SULFUR PROTEIN 2, MITOCHONDRIAL"/>
    <property type="match status" value="1"/>
</dbReference>
<evidence type="ECO:0008006" key="4">
    <source>
        <dbReference type="Google" id="ProtNLM"/>
    </source>
</evidence>
<dbReference type="GO" id="GO:0005739">
    <property type="term" value="C:mitochondrion"/>
    <property type="evidence" value="ECO:0007669"/>
    <property type="project" value="GOC"/>
</dbReference>
<evidence type="ECO:0000313" key="2">
    <source>
        <dbReference type="EMBL" id="KAJ3219522.1"/>
    </source>
</evidence>
<proteinExistence type="inferred from homology"/>
<dbReference type="GO" id="GO:0016651">
    <property type="term" value="F:oxidoreductase activity, acting on NAD(P)H"/>
    <property type="evidence" value="ECO:0007669"/>
    <property type="project" value="InterPro"/>
</dbReference>
<dbReference type="Proteomes" id="UP001211065">
    <property type="component" value="Unassembled WGS sequence"/>
</dbReference>
<evidence type="ECO:0000256" key="1">
    <source>
        <dbReference type="ARBA" id="ARBA00005769"/>
    </source>
</evidence>
<keyword evidence="3" id="KW-1185">Reference proteome</keyword>
<comment type="caution">
    <text evidence="2">The sequence shown here is derived from an EMBL/GenBank/DDBJ whole genome shotgun (WGS) entry which is preliminary data.</text>
</comment>
<dbReference type="InterPro" id="IPR022885">
    <property type="entry name" value="NDH1_su_D/H"/>
</dbReference>
<protein>
    <recommendedName>
        <fullName evidence="4">NADH dehydrogenase subunit 7</fullName>
    </recommendedName>
</protein>
<dbReference type="GO" id="GO:0006120">
    <property type="term" value="P:mitochondrial electron transport, NADH to ubiquinone"/>
    <property type="evidence" value="ECO:0007669"/>
    <property type="project" value="TreeGrafter"/>
</dbReference>
<reference evidence="2" key="1">
    <citation type="submission" date="2020-05" db="EMBL/GenBank/DDBJ databases">
        <title>Phylogenomic resolution of chytrid fungi.</title>
        <authorList>
            <person name="Stajich J.E."/>
            <person name="Amses K."/>
            <person name="Simmons R."/>
            <person name="Seto K."/>
            <person name="Myers J."/>
            <person name="Bonds A."/>
            <person name="Quandt C.A."/>
            <person name="Barry K."/>
            <person name="Liu P."/>
            <person name="Grigoriev I."/>
            <person name="Longcore J.E."/>
            <person name="James T.Y."/>
        </authorList>
    </citation>
    <scope>NUCLEOTIDE SEQUENCE</scope>
    <source>
        <strain evidence="2">JEL0476</strain>
    </source>
</reference>
<accession>A0AAD5Y049</accession>
<evidence type="ECO:0000313" key="3">
    <source>
        <dbReference type="Proteomes" id="UP001211065"/>
    </source>
</evidence>
<dbReference type="AlphaFoldDB" id="A0AAD5Y049"/>
<dbReference type="EMBL" id="JADGJW010000336">
    <property type="protein sequence ID" value="KAJ3219522.1"/>
    <property type="molecule type" value="Genomic_DNA"/>
</dbReference>
<dbReference type="PANTHER" id="PTHR11993">
    <property type="entry name" value="NADH-UBIQUINONE OXIDOREDUCTASE 49 KDA SUBUNIT"/>
    <property type="match status" value="1"/>
</dbReference>
<sequence length="122" mass="13493">MENFNPQHPAAHGVARLTLELKVEFIEWQNGCMLDYCSLMFNCPLAVEKVFDIQRGKLMEFSDGESGARMHVACIKEGGVDLDLSDGGKVTSLQALDSGFTDPIVSGRSIPCDIRNRQPYDV</sequence>
<name>A0AAD5Y049_9FUNG</name>
<dbReference type="InterPro" id="IPR029014">
    <property type="entry name" value="NiFe-Hase_large"/>
</dbReference>
<gene>
    <name evidence="2" type="ORF">HK099_004664</name>
</gene>
<comment type="similarity">
    <text evidence="1">Belongs to the complex I 49 kDa subunit family.</text>
</comment>
<dbReference type="SUPFAM" id="SSF56762">
    <property type="entry name" value="HydB/Nqo4-like"/>
    <property type="match status" value="1"/>
</dbReference>